<dbReference type="GO" id="GO:0016020">
    <property type="term" value="C:membrane"/>
    <property type="evidence" value="ECO:0007669"/>
    <property type="project" value="UniProtKB-SubCell"/>
</dbReference>
<proteinExistence type="predicted"/>
<keyword evidence="1" id="KW-0812">Transmembrane</keyword>
<feature type="transmembrane region" description="Helical" evidence="1">
    <location>
        <begin position="240"/>
        <end position="261"/>
    </location>
</feature>
<dbReference type="SUPFAM" id="SSF48317">
    <property type="entry name" value="Acid phosphatase/Vanadium-dependent haloperoxidase"/>
    <property type="match status" value="1"/>
</dbReference>
<evidence type="ECO:0000313" key="3">
    <source>
        <dbReference type="EMBL" id="TJY41417.1"/>
    </source>
</evidence>
<dbReference type="InterPro" id="IPR036938">
    <property type="entry name" value="PAP2/HPO_sf"/>
</dbReference>
<dbReference type="Gene3D" id="1.20.144.10">
    <property type="entry name" value="Phosphatidic acid phosphatase type 2/haloperoxidase"/>
    <property type="match status" value="1"/>
</dbReference>
<keyword evidence="1" id="KW-1133">Transmembrane helix</keyword>
<dbReference type="Proteomes" id="UP000309673">
    <property type="component" value="Unassembled WGS sequence"/>
</dbReference>
<evidence type="ECO:0000256" key="1">
    <source>
        <dbReference type="SAM" id="Phobius"/>
    </source>
</evidence>
<feature type="transmembrane region" description="Helical" evidence="1">
    <location>
        <begin position="133"/>
        <end position="154"/>
    </location>
</feature>
<evidence type="ECO:0000313" key="4">
    <source>
        <dbReference type="Proteomes" id="UP000309673"/>
    </source>
</evidence>
<gene>
    <name evidence="3" type="ORF">E5161_13500</name>
</gene>
<feature type="domain" description="Inositolphosphotransferase Aur1/Ipt1" evidence="2">
    <location>
        <begin position="86"/>
        <end position="252"/>
    </location>
</feature>
<dbReference type="InterPro" id="IPR026841">
    <property type="entry name" value="Aur1/Ipt1"/>
</dbReference>
<dbReference type="RefSeq" id="WP_136778336.1">
    <property type="nucleotide sequence ID" value="NZ_SUPK01000006.1"/>
</dbReference>
<keyword evidence="1" id="KW-0472">Membrane</keyword>
<dbReference type="OrthoDB" id="9775789at2"/>
<reference evidence="3 4" key="1">
    <citation type="submission" date="2019-04" db="EMBL/GenBank/DDBJ databases">
        <title>Cohnella sp. nov., isolated from soil.</title>
        <authorList>
            <person name="Kim W."/>
        </authorList>
    </citation>
    <scope>NUCLEOTIDE SEQUENCE [LARGE SCALE GENOMIC DNA]</scope>
    <source>
        <strain evidence="3 4">CAU 1483</strain>
    </source>
</reference>
<dbReference type="AlphaFoldDB" id="A0A4U0F9P1"/>
<dbReference type="CDD" id="cd03386">
    <property type="entry name" value="PAP2_Aur1_like"/>
    <property type="match status" value="1"/>
</dbReference>
<feature type="transmembrane region" description="Helical" evidence="1">
    <location>
        <begin position="6"/>
        <end position="25"/>
    </location>
</feature>
<protein>
    <submittedName>
        <fullName evidence="3">Inositol phosphorylceramide synthase</fullName>
    </submittedName>
</protein>
<feature type="transmembrane region" description="Helical" evidence="1">
    <location>
        <begin position="186"/>
        <end position="207"/>
    </location>
</feature>
<name>A0A4U0F9P1_9BACL</name>
<feature type="transmembrane region" description="Helical" evidence="1">
    <location>
        <begin position="106"/>
        <end position="126"/>
    </location>
</feature>
<feature type="transmembrane region" description="Helical" evidence="1">
    <location>
        <begin position="214"/>
        <end position="234"/>
    </location>
</feature>
<comment type="caution">
    <text evidence="3">The sequence shown here is derived from an EMBL/GenBank/DDBJ whole genome shotgun (WGS) entry which is preliminary data.</text>
</comment>
<sequence>MALFPSFASVQYYTVFVTVLLLWFGTGRQPLGAAYGFVRSLVISRKSLMFFAALIAILQVNKNELWFESKYGVQYDLTSVLTGWEGNWHAQLQRLFHSGFVTDITAFFYIVVFQSVMIASIGIYTYRKDMKLFYAFCVALLVNYIVAVPMYWFVPVNEAWYANPHIHFLMLEAFPTFETNYRGLSGLNNCFPSLHTSISVTMALIAARSGIRRWAVFAWVNAVVIIFSIFYLGIHWFTDMAAGLVLAWGSAAVGFKVGAWAERHRDASPAKSDNEIADVRI</sequence>
<dbReference type="Pfam" id="PF14378">
    <property type="entry name" value="PAP2_3"/>
    <property type="match status" value="1"/>
</dbReference>
<evidence type="ECO:0000259" key="2">
    <source>
        <dbReference type="Pfam" id="PF14378"/>
    </source>
</evidence>
<organism evidence="3 4">
    <name type="scientific">Cohnella pontilimi</name>
    <dbReference type="NCBI Taxonomy" id="2564100"/>
    <lineage>
        <taxon>Bacteria</taxon>
        <taxon>Bacillati</taxon>
        <taxon>Bacillota</taxon>
        <taxon>Bacilli</taxon>
        <taxon>Bacillales</taxon>
        <taxon>Paenibacillaceae</taxon>
        <taxon>Cohnella</taxon>
    </lineage>
</organism>
<accession>A0A4U0F9P1</accession>
<dbReference type="EMBL" id="SUPK01000006">
    <property type="protein sequence ID" value="TJY41417.1"/>
    <property type="molecule type" value="Genomic_DNA"/>
</dbReference>
<feature type="transmembrane region" description="Helical" evidence="1">
    <location>
        <begin position="37"/>
        <end position="60"/>
    </location>
</feature>
<keyword evidence="4" id="KW-1185">Reference proteome</keyword>